<keyword evidence="3" id="KW-0511">Multifunctional enzyme</keyword>
<evidence type="ECO:0000259" key="5">
    <source>
        <dbReference type="Pfam" id="PF02441"/>
    </source>
</evidence>
<reference evidence="7 8" key="1">
    <citation type="submission" date="2019-08" db="EMBL/GenBank/DDBJ databases">
        <title>In-depth cultivation of the pig gut microbiome towards novel bacterial diversity and tailored functional studies.</title>
        <authorList>
            <person name="Wylensek D."/>
            <person name="Hitch T.C.A."/>
            <person name="Clavel T."/>
        </authorList>
    </citation>
    <scope>NUCLEOTIDE SEQUENCE [LARGE SCALE GENOMIC DNA]</scope>
    <source>
        <strain evidence="7 8">68-1-5</strain>
    </source>
</reference>
<accession>A0A6N7V2E4</accession>
<feature type="domain" description="Flavoprotein" evidence="5">
    <location>
        <begin position="5"/>
        <end position="167"/>
    </location>
</feature>
<comment type="similarity">
    <text evidence="3 4">In the C-terminal section; belongs to the PPC synthetase family.</text>
</comment>
<dbReference type="Gene3D" id="3.40.50.1950">
    <property type="entry name" value="Flavin prenyltransferase-like"/>
    <property type="match status" value="1"/>
</dbReference>
<dbReference type="Gene3D" id="3.40.50.10300">
    <property type="entry name" value="CoaB-like"/>
    <property type="match status" value="1"/>
</dbReference>
<comment type="catalytic activity">
    <reaction evidence="3 4">
        <text>(R)-4'-phosphopantothenate + L-cysteine + CTP = N-[(R)-4-phosphopantothenoyl]-L-cysteine + CMP + diphosphate + H(+)</text>
        <dbReference type="Rhea" id="RHEA:19397"/>
        <dbReference type="ChEBI" id="CHEBI:10986"/>
        <dbReference type="ChEBI" id="CHEBI:15378"/>
        <dbReference type="ChEBI" id="CHEBI:33019"/>
        <dbReference type="ChEBI" id="CHEBI:35235"/>
        <dbReference type="ChEBI" id="CHEBI:37563"/>
        <dbReference type="ChEBI" id="CHEBI:59458"/>
        <dbReference type="ChEBI" id="CHEBI:60377"/>
        <dbReference type="EC" id="6.3.2.5"/>
    </reaction>
</comment>
<dbReference type="EMBL" id="VULY01000018">
    <property type="protein sequence ID" value="MSR93422.1"/>
    <property type="molecule type" value="Genomic_DNA"/>
</dbReference>
<dbReference type="AlphaFoldDB" id="A0A6N7V2E4"/>
<comment type="caution">
    <text evidence="3">Lacks conserved residue(s) required for the propagation of feature annotation.</text>
</comment>
<dbReference type="InterPro" id="IPR005252">
    <property type="entry name" value="CoaBC"/>
</dbReference>
<dbReference type="EC" id="6.3.2.5" evidence="3"/>
<dbReference type="GO" id="GO:0046872">
    <property type="term" value="F:metal ion binding"/>
    <property type="evidence" value="ECO:0007669"/>
    <property type="project" value="UniProtKB-KW"/>
</dbReference>
<evidence type="ECO:0000256" key="2">
    <source>
        <dbReference type="ARBA" id="ARBA00023239"/>
    </source>
</evidence>
<keyword evidence="8" id="KW-1185">Reference proteome</keyword>
<feature type="binding site" evidence="3">
    <location>
        <position position="323"/>
    </location>
    <ligand>
        <name>CTP</name>
        <dbReference type="ChEBI" id="CHEBI:37563"/>
    </ligand>
</feature>
<dbReference type="GO" id="GO:0015941">
    <property type="term" value="P:pantothenate catabolic process"/>
    <property type="evidence" value="ECO:0007669"/>
    <property type="project" value="InterPro"/>
</dbReference>
<keyword evidence="3 4" id="KW-0285">Flavoprotein</keyword>
<keyword evidence="2 3" id="KW-0456">Lyase</keyword>
<dbReference type="HAMAP" id="MF_02225">
    <property type="entry name" value="CoaBC"/>
    <property type="match status" value="1"/>
</dbReference>
<dbReference type="UniPathway" id="UPA00241">
    <property type="reaction ID" value="UER00353"/>
</dbReference>
<dbReference type="SUPFAM" id="SSF52507">
    <property type="entry name" value="Homo-oligomeric flavin-containing Cys decarboxylases, HFCD"/>
    <property type="match status" value="1"/>
</dbReference>
<dbReference type="SUPFAM" id="SSF102645">
    <property type="entry name" value="CoaB-like"/>
    <property type="match status" value="1"/>
</dbReference>
<feature type="region of interest" description="Phosphopantothenoylcysteine decarboxylase" evidence="3">
    <location>
        <begin position="1"/>
        <end position="189"/>
    </location>
</feature>
<dbReference type="Pfam" id="PF02441">
    <property type="entry name" value="Flavoprotein"/>
    <property type="match status" value="1"/>
</dbReference>
<keyword evidence="3" id="KW-0479">Metal-binding</keyword>
<protein>
    <recommendedName>
        <fullName evidence="3">Coenzyme A biosynthesis bifunctional protein CoaBC</fullName>
    </recommendedName>
    <alternativeName>
        <fullName evidence="3">DNA/pantothenate metabolism flavoprotein</fullName>
    </alternativeName>
    <alternativeName>
        <fullName evidence="3">Phosphopantothenoylcysteine synthetase/decarboxylase</fullName>
        <shortName evidence="3">PPCS-PPCDC</shortName>
    </alternativeName>
    <domain>
        <recommendedName>
            <fullName evidence="3">Phosphopantothenoylcysteine decarboxylase</fullName>
            <shortName evidence="3">PPC decarboxylase</shortName>
            <shortName evidence="3">PPC-DC</shortName>
            <ecNumber evidence="3">4.1.1.36</ecNumber>
        </recommendedName>
        <alternativeName>
            <fullName evidence="3">CoaC</fullName>
        </alternativeName>
    </domain>
    <domain>
        <recommendedName>
            <fullName evidence="3">Phosphopantothenate--cysteine ligase</fullName>
            <ecNumber evidence="3">6.3.2.5</ecNumber>
        </recommendedName>
        <alternativeName>
            <fullName evidence="3">CoaB</fullName>
        </alternativeName>
        <alternativeName>
            <fullName evidence="3">Phosphopantothenoylcysteine synthetase</fullName>
            <shortName evidence="3">PPC synthetase</shortName>
            <shortName evidence="3">PPC-S</shortName>
        </alternativeName>
    </domain>
</protein>
<comment type="similarity">
    <text evidence="3 4">In the N-terminal section; belongs to the HFCD (homo-oligomeric flavin containing Cys decarboxylase) superfamily.</text>
</comment>
<feature type="binding site" evidence="3">
    <location>
        <position position="341"/>
    </location>
    <ligand>
        <name>CTP</name>
        <dbReference type="ChEBI" id="CHEBI:37563"/>
    </ligand>
</feature>
<comment type="pathway">
    <text evidence="3 4">Cofactor biosynthesis; coenzyme A biosynthesis; CoA from (R)-pantothenate: step 2/5.</text>
</comment>
<comment type="function">
    <text evidence="4">Catalyzes two steps in the biosynthesis of coenzyme A. In the first step cysteine is conjugated to 4'-phosphopantothenate to form 4-phosphopantothenoylcysteine, in the latter compound is decarboxylated to form 4'-phosphopantotheine.</text>
</comment>
<evidence type="ECO:0000313" key="7">
    <source>
        <dbReference type="EMBL" id="MSR93422.1"/>
    </source>
</evidence>
<keyword evidence="1 3" id="KW-0210">Decarboxylase</keyword>
<comment type="function">
    <text evidence="3">Catalyzes two sequential steps in the biosynthesis of coenzyme A. In the first step cysteine is conjugated to 4'-phosphopantothenate to form 4-phosphopantothenoylcysteine. In the second step the latter compound is decarboxylated to form 4'-phosphopantotheine.</text>
</comment>
<dbReference type="InterPro" id="IPR007085">
    <property type="entry name" value="DNA/pantothenate-metab_flavo_C"/>
</dbReference>
<keyword evidence="3" id="KW-0460">Magnesium</keyword>
<evidence type="ECO:0000313" key="8">
    <source>
        <dbReference type="Proteomes" id="UP000434409"/>
    </source>
</evidence>
<dbReference type="PANTHER" id="PTHR14359:SF6">
    <property type="entry name" value="PHOSPHOPANTOTHENOYLCYSTEINE DECARBOXYLASE"/>
    <property type="match status" value="1"/>
</dbReference>
<feature type="binding site" evidence="3">
    <location>
        <position position="288"/>
    </location>
    <ligand>
        <name>CTP</name>
        <dbReference type="ChEBI" id="CHEBI:37563"/>
    </ligand>
</feature>
<dbReference type="PANTHER" id="PTHR14359">
    <property type="entry name" value="HOMO-OLIGOMERIC FLAVIN CONTAINING CYS DECARBOXYLASE FAMILY"/>
    <property type="match status" value="1"/>
</dbReference>
<dbReference type="GO" id="GO:0004632">
    <property type="term" value="F:phosphopantothenate--cysteine ligase activity"/>
    <property type="evidence" value="ECO:0007669"/>
    <property type="project" value="UniProtKB-UniRule"/>
</dbReference>
<evidence type="ECO:0000256" key="1">
    <source>
        <dbReference type="ARBA" id="ARBA00022793"/>
    </source>
</evidence>
<evidence type="ECO:0000256" key="4">
    <source>
        <dbReference type="RuleBase" id="RU364078"/>
    </source>
</evidence>
<feature type="active site" description="Proton donor" evidence="3">
    <location>
        <position position="157"/>
    </location>
</feature>
<dbReference type="InterPro" id="IPR036551">
    <property type="entry name" value="Flavin_trans-like"/>
</dbReference>
<feature type="region of interest" description="Phosphopantothenate--cysteine ligase" evidence="3">
    <location>
        <begin position="190"/>
        <end position="403"/>
    </location>
</feature>
<comment type="pathway">
    <text evidence="3 4">Cofactor biosynthesis; coenzyme A biosynthesis; CoA from (R)-pantothenate: step 3/5.</text>
</comment>
<gene>
    <name evidence="3 7" type="primary">coaBC</name>
    <name evidence="7" type="ORF">FYJ34_03835</name>
</gene>
<name>A0A6N7V2E4_9FIRM</name>
<comment type="caution">
    <text evidence="7">The sequence shown here is derived from an EMBL/GenBank/DDBJ whole genome shotgun (WGS) entry which is preliminary data.</text>
</comment>
<feature type="binding site" evidence="3">
    <location>
        <position position="278"/>
    </location>
    <ligand>
        <name>CTP</name>
        <dbReference type="ChEBI" id="CHEBI:37563"/>
    </ligand>
</feature>
<dbReference type="GO" id="GO:0004633">
    <property type="term" value="F:phosphopantothenoylcysteine decarboxylase activity"/>
    <property type="evidence" value="ECO:0007669"/>
    <property type="project" value="UniProtKB-UniRule"/>
</dbReference>
<evidence type="ECO:0000259" key="6">
    <source>
        <dbReference type="Pfam" id="PF04127"/>
    </source>
</evidence>
<dbReference type="InterPro" id="IPR003382">
    <property type="entry name" value="Flavoprotein"/>
</dbReference>
<dbReference type="Pfam" id="PF04127">
    <property type="entry name" value="DFP"/>
    <property type="match status" value="1"/>
</dbReference>
<keyword evidence="3 4" id="KW-0436">Ligase</keyword>
<feature type="domain" description="DNA/pantothenate metabolism flavoprotein C-terminal" evidence="6">
    <location>
        <begin position="185"/>
        <end position="394"/>
    </location>
</feature>
<sequence length="403" mass="43402">MLKGKTIILGISGGIAAYKSAALASLLVKEGADVRTIMTANATQFISPLTFESLTGHKCVVDTFDRNFEFQVAHVSLAQKADAILVAPATANVLAKLAHGLADDMLSTTLLASRAPKIVAPAMNTGMYENPATRRNLSLLEADGFTIAHPVSGRLACGDEGAGKMLEPELLLQYLQRACTAPKDMEGLKVLVTAGPTQEALDPVRYLTNHSSGKMGYALAKACAQRGASVTLVSGQTALTPPLFVHTVPVVSAQDMFEAVKDHHSRMDIIIKAAAVADYRPSFISDEKVKKSGDALSLPLARTRDILSFLGEQKPAGQFLCGFSMETQNLLENSRKKLLKKRLDMIVANHLKEPGAGFQTDTNKVTLIGKDFEKELPLLSKEEVSHQILTTILQQRKNSSLHD</sequence>
<dbReference type="RefSeq" id="WP_154476408.1">
    <property type="nucleotide sequence ID" value="NZ_VULY01000018.1"/>
</dbReference>
<comment type="cofactor">
    <cofactor evidence="3">
        <name>FMN</name>
        <dbReference type="ChEBI" id="CHEBI:58210"/>
    </cofactor>
    <text evidence="3">Binds 1 FMN per subunit.</text>
</comment>
<comment type="cofactor">
    <cofactor evidence="3">
        <name>Mg(2+)</name>
        <dbReference type="ChEBI" id="CHEBI:18420"/>
    </cofactor>
</comment>
<dbReference type="EC" id="4.1.1.36" evidence="3"/>
<feature type="binding site" evidence="3">
    <location>
        <position position="337"/>
    </location>
    <ligand>
        <name>CTP</name>
        <dbReference type="ChEBI" id="CHEBI:37563"/>
    </ligand>
</feature>
<dbReference type="InterPro" id="IPR035929">
    <property type="entry name" value="CoaB-like_sf"/>
</dbReference>
<dbReference type="GO" id="GO:0071513">
    <property type="term" value="C:phosphopantothenoylcysteine decarboxylase complex"/>
    <property type="evidence" value="ECO:0007669"/>
    <property type="project" value="TreeGrafter"/>
</dbReference>
<dbReference type="NCBIfam" id="TIGR00521">
    <property type="entry name" value="coaBC_dfp"/>
    <property type="match status" value="1"/>
</dbReference>
<comment type="catalytic activity">
    <reaction evidence="3 4">
        <text>N-[(R)-4-phosphopantothenoyl]-L-cysteine + H(+) = (R)-4'-phosphopantetheine + CO2</text>
        <dbReference type="Rhea" id="RHEA:16793"/>
        <dbReference type="ChEBI" id="CHEBI:15378"/>
        <dbReference type="ChEBI" id="CHEBI:16526"/>
        <dbReference type="ChEBI" id="CHEBI:59458"/>
        <dbReference type="ChEBI" id="CHEBI:61723"/>
        <dbReference type="EC" id="4.1.1.36"/>
    </reaction>
</comment>
<evidence type="ECO:0000256" key="3">
    <source>
        <dbReference type="HAMAP-Rule" id="MF_02225"/>
    </source>
</evidence>
<keyword evidence="3 4" id="KW-0288">FMN</keyword>
<dbReference type="GO" id="GO:0015937">
    <property type="term" value="P:coenzyme A biosynthetic process"/>
    <property type="evidence" value="ECO:0007669"/>
    <property type="project" value="UniProtKB-UniRule"/>
</dbReference>
<dbReference type="Proteomes" id="UP000434409">
    <property type="component" value="Unassembled WGS sequence"/>
</dbReference>
<organism evidence="7 8">
    <name type="scientific">Suipraeoptans intestinalis</name>
    <dbReference type="NCBI Taxonomy" id="2606628"/>
    <lineage>
        <taxon>Bacteria</taxon>
        <taxon>Bacillati</taxon>
        <taxon>Bacillota</taxon>
        <taxon>Clostridia</taxon>
        <taxon>Lachnospirales</taxon>
        <taxon>Lachnospiraceae</taxon>
        <taxon>Suipraeoptans</taxon>
    </lineage>
</organism>
<dbReference type="GO" id="GO:0010181">
    <property type="term" value="F:FMN binding"/>
    <property type="evidence" value="ECO:0007669"/>
    <property type="project" value="UniProtKB-UniRule"/>
</dbReference>
<proteinExistence type="inferred from homology"/>